<dbReference type="GO" id="GO:0005085">
    <property type="term" value="F:guanyl-nucleotide exchange factor activity"/>
    <property type="evidence" value="ECO:0007669"/>
    <property type="project" value="TreeGrafter"/>
</dbReference>
<sequence length="768" mass="84575">MPSLVSENARAWDFGPVYDLLHNLSSPPPNNDVPVPSDEALKEAHNGIVDADTNRSRATRAQSQGLGDFTKLWEYLGVDPAAPPPRVRPPSLSPSPSPQPRRGVRIDAPDTEVEQKDFAAKVPKRPKLVQDSSSDERVVTIERSKDYTSDGAVYHEPRHKADHVTWTDTDDVFDYHTGDTTESEAPEDTGESADDVKDSTTPTSKGKKATKEQRKAAKRARKALKRIQKKSRAEAQAKQAHAKAVSDAEPDTAKGKKKKTPAGKASVHPIVQEPVTPTPTNRYPLRSKFVNPESKGPALKVLNLTEHMTPGEVAATNSQKLKKKDTQLKLTDSMTPEDVAAANGYTPAKREQDMIIGDVAVPQSQPVSRSQILNTKNVTPKPKFPPFTIAQYDDSPLLSQTANPAFPSYANVYQQNGPGQALQYSVQTNPQMTPPPQPQYRTPNGPRVTKLAPPVSLPRKIQPSPERAVVGPSITMRHGEDRHMHFFLELIKQFPMDKKWLVSPAQLSTHTSTVKGIHVFVDASNIFIGFKEYIRRSFGLPYGRQVKGLEISFDSLVLLMERRRPVAKRVLAGSYPNLPAFDMAKAVGYETNILEQVYKDKDLSKKQKSQFYSQRDSGFGNGGTLYGGGYACTSVPGSSTKASETAFAATGPSTPARHAATSVETPPTQKWVEQGVDEILHLKMLESVVDADEPGTMVLATGDAAVAEYSQGFLKMVERALKKGWSVELMSWRDGINRAYLDSAWRAQWGDRFRVVDLDGWVEDLIDS</sequence>
<feature type="compositionally biased region" description="Basic residues" evidence="1">
    <location>
        <begin position="216"/>
        <end position="230"/>
    </location>
</feature>
<feature type="region of interest" description="Disordered" evidence="1">
    <location>
        <begin position="78"/>
        <end position="293"/>
    </location>
</feature>
<evidence type="ECO:0000313" key="2">
    <source>
        <dbReference type="EMBL" id="KAF2759936.1"/>
    </source>
</evidence>
<keyword evidence="3" id="KW-1185">Reference proteome</keyword>
<organism evidence="2 3">
    <name type="scientific">Pseudovirgaria hyperparasitica</name>
    <dbReference type="NCBI Taxonomy" id="470096"/>
    <lineage>
        <taxon>Eukaryota</taxon>
        <taxon>Fungi</taxon>
        <taxon>Dikarya</taxon>
        <taxon>Ascomycota</taxon>
        <taxon>Pezizomycotina</taxon>
        <taxon>Dothideomycetes</taxon>
        <taxon>Dothideomycetes incertae sedis</taxon>
        <taxon>Acrospermales</taxon>
        <taxon>Acrospermaceae</taxon>
        <taxon>Pseudovirgaria</taxon>
    </lineage>
</organism>
<gene>
    <name evidence="2" type="ORF">EJ05DRAFT_474968</name>
</gene>
<feature type="compositionally biased region" description="Acidic residues" evidence="1">
    <location>
        <begin position="181"/>
        <end position="193"/>
    </location>
</feature>
<reference evidence="2" key="1">
    <citation type="journal article" date="2020" name="Stud. Mycol.">
        <title>101 Dothideomycetes genomes: a test case for predicting lifestyles and emergence of pathogens.</title>
        <authorList>
            <person name="Haridas S."/>
            <person name="Albert R."/>
            <person name="Binder M."/>
            <person name="Bloem J."/>
            <person name="Labutti K."/>
            <person name="Salamov A."/>
            <person name="Andreopoulos B."/>
            <person name="Baker S."/>
            <person name="Barry K."/>
            <person name="Bills G."/>
            <person name="Bluhm B."/>
            <person name="Cannon C."/>
            <person name="Castanera R."/>
            <person name="Culley D."/>
            <person name="Daum C."/>
            <person name="Ezra D."/>
            <person name="Gonzalez J."/>
            <person name="Henrissat B."/>
            <person name="Kuo A."/>
            <person name="Liang C."/>
            <person name="Lipzen A."/>
            <person name="Lutzoni F."/>
            <person name="Magnuson J."/>
            <person name="Mondo S."/>
            <person name="Nolan M."/>
            <person name="Ohm R."/>
            <person name="Pangilinan J."/>
            <person name="Park H.-J."/>
            <person name="Ramirez L."/>
            <person name="Alfaro M."/>
            <person name="Sun H."/>
            <person name="Tritt A."/>
            <person name="Yoshinaga Y."/>
            <person name="Zwiers L.-H."/>
            <person name="Turgeon B."/>
            <person name="Goodwin S."/>
            <person name="Spatafora J."/>
            <person name="Crous P."/>
            <person name="Grigoriev I."/>
        </authorList>
    </citation>
    <scope>NUCLEOTIDE SEQUENCE</scope>
    <source>
        <strain evidence="2">CBS 121739</strain>
    </source>
</reference>
<dbReference type="Gene3D" id="3.40.50.1010">
    <property type="entry name" value="5'-nuclease"/>
    <property type="match status" value="1"/>
</dbReference>
<proteinExistence type="predicted"/>
<dbReference type="Proteomes" id="UP000799437">
    <property type="component" value="Unassembled WGS sequence"/>
</dbReference>
<evidence type="ECO:0000256" key="1">
    <source>
        <dbReference type="SAM" id="MobiDB-lite"/>
    </source>
</evidence>
<dbReference type="GO" id="GO:0031267">
    <property type="term" value="F:small GTPase binding"/>
    <property type="evidence" value="ECO:0007669"/>
    <property type="project" value="TreeGrafter"/>
</dbReference>
<evidence type="ECO:0000313" key="3">
    <source>
        <dbReference type="Proteomes" id="UP000799437"/>
    </source>
</evidence>
<dbReference type="OrthoDB" id="5590473at2759"/>
<dbReference type="InterPro" id="IPR007681">
    <property type="entry name" value="Mog1"/>
</dbReference>
<dbReference type="GO" id="GO:0006606">
    <property type="term" value="P:protein import into nucleus"/>
    <property type="evidence" value="ECO:0007669"/>
    <property type="project" value="TreeGrafter"/>
</dbReference>
<dbReference type="GeneID" id="54484758"/>
<feature type="compositionally biased region" description="Low complexity" evidence="1">
    <location>
        <begin position="234"/>
        <end position="243"/>
    </location>
</feature>
<feature type="compositionally biased region" description="Basic and acidic residues" evidence="1">
    <location>
        <begin position="134"/>
        <end position="156"/>
    </location>
</feature>
<name>A0A6A6WDK4_9PEZI</name>
<accession>A0A6A6WDK4</accession>
<protein>
    <recommendedName>
        <fullName evidence="4">NYN domain-containing protein</fullName>
    </recommendedName>
</protein>
<feature type="compositionally biased region" description="Basic and acidic residues" evidence="1">
    <location>
        <begin position="104"/>
        <end position="119"/>
    </location>
</feature>
<feature type="compositionally biased region" description="Pro residues" evidence="1">
    <location>
        <begin position="81"/>
        <end position="99"/>
    </location>
</feature>
<dbReference type="PANTHER" id="PTHR15837:SF5">
    <property type="entry name" value="NYN DOMAIN-CONTAINING PROTEIN"/>
    <property type="match status" value="1"/>
</dbReference>
<dbReference type="GO" id="GO:0005634">
    <property type="term" value="C:nucleus"/>
    <property type="evidence" value="ECO:0007669"/>
    <property type="project" value="TreeGrafter"/>
</dbReference>
<dbReference type="RefSeq" id="XP_033602387.1">
    <property type="nucleotide sequence ID" value="XM_033743704.1"/>
</dbReference>
<feature type="region of interest" description="Disordered" evidence="1">
    <location>
        <begin position="23"/>
        <end position="64"/>
    </location>
</feature>
<dbReference type="AlphaFoldDB" id="A0A6A6WDK4"/>
<dbReference type="EMBL" id="ML996569">
    <property type="protein sequence ID" value="KAF2759936.1"/>
    <property type="molecule type" value="Genomic_DNA"/>
</dbReference>
<dbReference type="CDD" id="cd18724">
    <property type="entry name" value="PIN_LabA-like"/>
    <property type="match status" value="1"/>
</dbReference>
<evidence type="ECO:0008006" key="4">
    <source>
        <dbReference type="Google" id="ProtNLM"/>
    </source>
</evidence>
<dbReference type="PANTHER" id="PTHR15837">
    <property type="entry name" value="RAN GUANINE NUCLEOTIDE RELEASE FACTOR"/>
    <property type="match status" value="1"/>
</dbReference>